<dbReference type="GO" id="GO:0005886">
    <property type="term" value="C:plasma membrane"/>
    <property type="evidence" value="ECO:0007669"/>
    <property type="project" value="UniProtKB-SubCell"/>
</dbReference>
<keyword evidence="4 7" id="KW-1133">Transmembrane helix</keyword>
<feature type="compositionally biased region" description="Basic and acidic residues" evidence="6">
    <location>
        <begin position="67"/>
        <end position="80"/>
    </location>
</feature>
<feature type="region of interest" description="Disordered" evidence="6">
    <location>
        <begin position="1"/>
        <end position="90"/>
    </location>
</feature>
<keyword evidence="2" id="KW-1003">Cell membrane</keyword>
<dbReference type="EMBL" id="VNHS01000004">
    <property type="protein sequence ID" value="TYP75750.1"/>
    <property type="molecule type" value="Genomic_DNA"/>
</dbReference>
<comment type="subcellular location">
    <subcellularLocation>
        <location evidence="1">Cell membrane</location>
        <topology evidence="1">Multi-pass membrane protein</topology>
    </subcellularLocation>
</comment>
<dbReference type="Pfam" id="PF02588">
    <property type="entry name" value="YitT_membrane"/>
    <property type="match status" value="1"/>
</dbReference>
<organism evidence="9 10">
    <name type="scientific">Paenibacillus methanolicus</name>
    <dbReference type="NCBI Taxonomy" id="582686"/>
    <lineage>
        <taxon>Bacteria</taxon>
        <taxon>Bacillati</taxon>
        <taxon>Bacillota</taxon>
        <taxon>Bacilli</taxon>
        <taxon>Bacillales</taxon>
        <taxon>Paenibacillaceae</taxon>
        <taxon>Paenibacillus</taxon>
    </lineage>
</organism>
<name>A0A5S5CBM6_9BACL</name>
<dbReference type="Proteomes" id="UP000323257">
    <property type="component" value="Unassembled WGS sequence"/>
</dbReference>
<dbReference type="Pfam" id="PF10035">
    <property type="entry name" value="DUF2179"/>
    <property type="match status" value="1"/>
</dbReference>
<gene>
    <name evidence="9" type="ORF">BCM02_104431</name>
</gene>
<dbReference type="Gene3D" id="3.30.70.120">
    <property type="match status" value="1"/>
</dbReference>
<dbReference type="PANTHER" id="PTHR33545:SF9">
    <property type="entry name" value="UPF0750 MEMBRANE PROTEIN YITE"/>
    <property type="match status" value="1"/>
</dbReference>
<evidence type="ECO:0000256" key="2">
    <source>
        <dbReference type="ARBA" id="ARBA00022475"/>
    </source>
</evidence>
<dbReference type="AlphaFoldDB" id="A0A5S5CBM6"/>
<sequence>MSAVKEQGESKSALKKNGALAAGEQTGMILHDREEHAGELNIEASSPSEQGIFYPAGAVITGREHKHKDSSDRARSHEPDVGGNAGTGERKGRALVARLLQENGNAIADDSQRGTSGHASRAAMTSSSDVAEKPGDPVVRGTRLDANSGTTSAGRTGKGQRTRRRRGGGPGNPTLAAVLNVLLLLAGSFIIAVSFNIFLVPLGIASGGVSGISILVERLADIPPAYTQWALNVPLFLLGLWLLGRRFALKTALGSFILPLFVLLTSHWEAPTDNAMLASIYGGIGVGAGLGLVFRGRGSTGGLDLAAQLLHKFTGIRLGLAVACFDGLVIIAAGFIIKPENALYALVGLFVTSKTIDFIQSGFSMSKVAFVVSNHPDNIAQVVLHDLDRGLTKLGARGGYTDAERTVLMIVVSQGEVSKLKQLVRAADPDAFVIISDTAEVVGQGFSLP</sequence>
<evidence type="ECO:0000313" key="10">
    <source>
        <dbReference type="Proteomes" id="UP000323257"/>
    </source>
</evidence>
<dbReference type="InterPro" id="IPR015867">
    <property type="entry name" value="N-reg_PII/ATP_PRibTrfase_C"/>
</dbReference>
<keyword evidence="10" id="KW-1185">Reference proteome</keyword>
<dbReference type="InterPro" id="IPR019264">
    <property type="entry name" value="DUF2179"/>
</dbReference>
<feature type="domain" description="DUF2179" evidence="8">
    <location>
        <begin position="389"/>
        <end position="443"/>
    </location>
</feature>
<evidence type="ECO:0000256" key="7">
    <source>
        <dbReference type="SAM" id="Phobius"/>
    </source>
</evidence>
<proteinExistence type="predicted"/>
<evidence type="ECO:0000256" key="5">
    <source>
        <dbReference type="ARBA" id="ARBA00023136"/>
    </source>
</evidence>
<keyword evidence="5 7" id="KW-0472">Membrane</keyword>
<feature type="transmembrane region" description="Helical" evidence="7">
    <location>
        <begin position="174"/>
        <end position="205"/>
    </location>
</feature>
<dbReference type="InterPro" id="IPR051461">
    <property type="entry name" value="UPF0750_membrane"/>
</dbReference>
<evidence type="ECO:0000313" key="9">
    <source>
        <dbReference type="EMBL" id="TYP75750.1"/>
    </source>
</evidence>
<feature type="transmembrane region" description="Helical" evidence="7">
    <location>
        <begin position="225"/>
        <end position="244"/>
    </location>
</feature>
<evidence type="ECO:0000256" key="6">
    <source>
        <dbReference type="SAM" id="MobiDB-lite"/>
    </source>
</evidence>
<evidence type="ECO:0000256" key="3">
    <source>
        <dbReference type="ARBA" id="ARBA00022692"/>
    </source>
</evidence>
<dbReference type="CDD" id="cd16380">
    <property type="entry name" value="YitT_C"/>
    <property type="match status" value="1"/>
</dbReference>
<evidence type="ECO:0000256" key="1">
    <source>
        <dbReference type="ARBA" id="ARBA00004651"/>
    </source>
</evidence>
<dbReference type="PANTHER" id="PTHR33545">
    <property type="entry name" value="UPF0750 MEMBRANE PROTEIN YITT-RELATED"/>
    <property type="match status" value="1"/>
</dbReference>
<feature type="region of interest" description="Disordered" evidence="6">
    <location>
        <begin position="105"/>
        <end position="170"/>
    </location>
</feature>
<feature type="transmembrane region" description="Helical" evidence="7">
    <location>
        <begin position="315"/>
        <end position="336"/>
    </location>
</feature>
<feature type="transmembrane region" description="Helical" evidence="7">
    <location>
        <begin position="274"/>
        <end position="294"/>
    </location>
</feature>
<protein>
    <submittedName>
        <fullName evidence="9">Uncharacterized membrane-anchored protein YitT (DUF2179 family)</fullName>
    </submittedName>
</protein>
<keyword evidence="3 7" id="KW-0812">Transmembrane</keyword>
<comment type="caution">
    <text evidence="9">The sequence shown here is derived from an EMBL/GenBank/DDBJ whole genome shotgun (WGS) entry which is preliminary data.</text>
</comment>
<feature type="transmembrane region" description="Helical" evidence="7">
    <location>
        <begin position="251"/>
        <end position="268"/>
    </location>
</feature>
<evidence type="ECO:0000259" key="8">
    <source>
        <dbReference type="Pfam" id="PF10035"/>
    </source>
</evidence>
<evidence type="ECO:0000256" key="4">
    <source>
        <dbReference type="ARBA" id="ARBA00022989"/>
    </source>
</evidence>
<accession>A0A5S5CBM6</accession>
<feature type="compositionally biased region" description="Polar residues" evidence="6">
    <location>
        <begin position="113"/>
        <end position="129"/>
    </location>
</feature>
<dbReference type="InterPro" id="IPR003740">
    <property type="entry name" value="YitT"/>
</dbReference>
<feature type="compositionally biased region" description="Basic residues" evidence="6">
    <location>
        <begin position="158"/>
        <end position="167"/>
    </location>
</feature>
<reference evidence="9 10" key="1">
    <citation type="submission" date="2019-07" db="EMBL/GenBank/DDBJ databases">
        <title>Genomic Encyclopedia of Type Strains, Phase III (KMG-III): the genomes of soil and plant-associated and newly described type strains.</title>
        <authorList>
            <person name="Whitman W."/>
        </authorList>
    </citation>
    <scope>NUCLEOTIDE SEQUENCE [LARGE SCALE GENOMIC DNA]</scope>
    <source>
        <strain evidence="9 10">BL24</strain>
    </source>
</reference>